<feature type="domain" description="HTH luxR-type" evidence="5">
    <location>
        <begin position="930"/>
        <end position="995"/>
    </location>
</feature>
<dbReference type="InterPro" id="IPR041617">
    <property type="entry name" value="TPR_MalT"/>
</dbReference>
<dbReference type="InterPro" id="IPR059106">
    <property type="entry name" value="WHD_MalT"/>
</dbReference>
<dbReference type="EMBL" id="BNJF01000009">
    <property type="protein sequence ID" value="GHO50753.1"/>
    <property type="molecule type" value="Genomic_DNA"/>
</dbReference>
<dbReference type="PANTHER" id="PTHR44688:SF16">
    <property type="entry name" value="DNA-BINDING TRANSCRIPTIONAL ACTIVATOR DEVR_DOSR"/>
    <property type="match status" value="1"/>
</dbReference>
<dbReference type="Pfam" id="PF00196">
    <property type="entry name" value="GerE"/>
    <property type="match status" value="1"/>
</dbReference>
<dbReference type="Gene3D" id="3.40.50.300">
    <property type="entry name" value="P-loop containing nucleotide triphosphate hydrolases"/>
    <property type="match status" value="1"/>
</dbReference>
<dbReference type="SMART" id="SM00421">
    <property type="entry name" value="HTH_LUXR"/>
    <property type="match status" value="1"/>
</dbReference>
<evidence type="ECO:0000256" key="2">
    <source>
        <dbReference type="ARBA" id="ARBA00023125"/>
    </source>
</evidence>
<evidence type="ECO:0000259" key="5">
    <source>
        <dbReference type="PROSITE" id="PS50043"/>
    </source>
</evidence>
<dbReference type="InterPro" id="IPR036388">
    <property type="entry name" value="WH-like_DNA-bd_sf"/>
</dbReference>
<evidence type="ECO:0000256" key="3">
    <source>
        <dbReference type="ARBA" id="ARBA00023163"/>
    </source>
</evidence>
<evidence type="ECO:0000256" key="4">
    <source>
        <dbReference type="SAM" id="Coils"/>
    </source>
</evidence>
<keyword evidence="4" id="KW-0175">Coiled coil</keyword>
<dbReference type="AlphaFoldDB" id="A0A8J3IBA9"/>
<dbReference type="SUPFAM" id="SSF48452">
    <property type="entry name" value="TPR-like"/>
    <property type="match status" value="1"/>
</dbReference>
<dbReference type="Pfam" id="PF17874">
    <property type="entry name" value="TPR_MalT"/>
    <property type="match status" value="1"/>
</dbReference>
<keyword evidence="3" id="KW-0804">Transcription</keyword>
<reference evidence="6" key="1">
    <citation type="submission" date="2020-10" db="EMBL/GenBank/DDBJ databases">
        <title>Taxonomic study of unclassified bacteria belonging to the class Ktedonobacteria.</title>
        <authorList>
            <person name="Yabe S."/>
            <person name="Wang C.M."/>
            <person name="Zheng Y."/>
            <person name="Sakai Y."/>
            <person name="Cavaletti L."/>
            <person name="Monciardini P."/>
            <person name="Donadio S."/>
        </authorList>
    </citation>
    <scope>NUCLEOTIDE SEQUENCE</scope>
    <source>
        <strain evidence="6">SOSP1-1</strain>
    </source>
</reference>
<dbReference type="Proteomes" id="UP000612362">
    <property type="component" value="Unassembled WGS sequence"/>
</dbReference>
<evidence type="ECO:0000256" key="1">
    <source>
        <dbReference type="ARBA" id="ARBA00023015"/>
    </source>
</evidence>
<organism evidence="6 7">
    <name type="scientific">Ktedonospora formicarum</name>
    <dbReference type="NCBI Taxonomy" id="2778364"/>
    <lineage>
        <taxon>Bacteria</taxon>
        <taxon>Bacillati</taxon>
        <taxon>Chloroflexota</taxon>
        <taxon>Ktedonobacteria</taxon>
        <taxon>Ktedonobacterales</taxon>
        <taxon>Ktedonobacteraceae</taxon>
        <taxon>Ktedonospora</taxon>
    </lineage>
</organism>
<dbReference type="PANTHER" id="PTHR44688">
    <property type="entry name" value="DNA-BINDING TRANSCRIPTIONAL ACTIVATOR DEVR_DOSR"/>
    <property type="match status" value="1"/>
</dbReference>
<dbReference type="InterPro" id="IPR016032">
    <property type="entry name" value="Sig_transdc_resp-reg_C-effctor"/>
</dbReference>
<dbReference type="InterPro" id="IPR027417">
    <property type="entry name" value="P-loop_NTPase"/>
</dbReference>
<dbReference type="Pfam" id="PF25873">
    <property type="entry name" value="WHD_MalT"/>
    <property type="match status" value="1"/>
</dbReference>
<dbReference type="SUPFAM" id="SSF46894">
    <property type="entry name" value="C-terminal effector domain of the bipartite response regulators"/>
    <property type="match status" value="1"/>
</dbReference>
<dbReference type="PROSITE" id="PS00622">
    <property type="entry name" value="HTH_LUXR_1"/>
    <property type="match status" value="1"/>
</dbReference>
<sequence length="1035" mass="115983">MTKHQQPQHLPSSPPLGLQKGWGSSRLALLSQTSIITASRGQPSADALLRCCGQTPADTNLLLSSPPIPGAVPIRETLPAAEAASDSSSLSQALLPMLAPKLQVPRLPPSLLPRPRLFKRLESGLSGKLTLISAPAGYGKTTLVSHWIAQRQQLQEPLPFAWLSLDPDDNDPIRFWHYVTIACQPLLAERGHAALTRLCPQASFASSSLELALRTLLNDLATLPHQSTLILNDYQVISHLQIHSTLTFVLDHLPRTIHLILLTHGDPPLPLARWRAHGELSELRADDLRFTAEETTTTLSQALSYEPSPQSISSLDSHLQGWVAGLHFLTLVLQRCRSREQVEYILSTCSGRHRPLLEFFVTEVLCRQPEEVQRFVLQTSILNRFSSSLYNAVTERQDGKYLLTTVEQAGLFLQALDDSQQWYRYHPLFAQAMRTEAHHRFGEAALHAWSARASRWYERQRMLADAVEMALQAQEFERVATLIEQQLTPHYEDQENNESPLLGNLISALPEQVVRQHPRLCVHIAWRLLFSRVEHPASRPTTLDQIERLLTWAQEGWQTLDEPCGRGVILVVRALVAEEQGALESAEQFARAALDCYSELEESWRGLCWLILGRQALLCGRVLVANEHLQQAWTCFQRAEHQQGRHATQLALAEVCLQQGNLRQAAEHYRVVLATAGEEPLTAGKAHLGLARLSYAWNALKQAEQEVEVALAVGLQQADEHLEGQASLLLTQIQQAQGQMAAAQQRLHALIARLPKSGLPARLLHRQMQAQQAQFSLAVGDLLTAERWRLWHSRQQEPLPRLQQEQEELIAAHLLLAQGKPEEALGLLQASQKEAQQMGRTRSHLQILLLQALAYFVLQRRPRAISLLRQALCLAQREGERRLFLDEGEPMQILLRTGLTALDGSLTQPGVYTQPPAEQQAAGTNWWSVATLHSNLLSPQEQRVLALLLTGCSNPEIAQMLVVSINTVKTQVRSIYQKLNVNSRQQVRQLLGRWNLVAREDLWQTSPFIDENNGPFGSQQLFVAEILTNTRASVK</sequence>
<dbReference type="Gene3D" id="1.10.10.10">
    <property type="entry name" value="Winged helix-like DNA-binding domain superfamily/Winged helix DNA-binding domain"/>
    <property type="match status" value="1"/>
</dbReference>
<dbReference type="GO" id="GO:0003677">
    <property type="term" value="F:DNA binding"/>
    <property type="evidence" value="ECO:0007669"/>
    <property type="project" value="UniProtKB-KW"/>
</dbReference>
<dbReference type="PRINTS" id="PR00038">
    <property type="entry name" value="HTHLUXR"/>
</dbReference>
<dbReference type="GO" id="GO:0006355">
    <property type="term" value="P:regulation of DNA-templated transcription"/>
    <property type="evidence" value="ECO:0007669"/>
    <property type="project" value="InterPro"/>
</dbReference>
<keyword evidence="7" id="KW-1185">Reference proteome</keyword>
<dbReference type="Gene3D" id="1.25.40.10">
    <property type="entry name" value="Tetratricopeptide repeat domain"/>
    <property type="match status" value="1"/>
</dbReference>
<keyword evidence="1" id="KW-0805">Transcription regulation</keyword>
<gene>
    <name evidence="6" type="ORF">KSX_89160</name>
</gene>
<comment type="caution">
    <text evidence="6">The sequence shown here is derived from an EMBL/GenBank/DDBJ whole genome shotgun (WGS) entry which is preliminary data.</text>
</comment>
<name>A0A8J3IBA9_9CHLR</name>
<dbReference type="SUPFAM" id="SSF52540">
    <property type="entry name" value="P-loop containing nucleoside triphosphate hydrolases"/>
    <property type="match status" value="1"/>
</dbReference>
<dbReference type="PROSITE" id="PS50043">
    <property type="entry name" value="HTH_LUXR_2"/>
    <property type="match status" value="1"/>
</dbReference>
<proteinExistence type="predicted"/>
<accession>A0A8J3IBA9</accession>
<feature type="coiled-coil region" evidence="4">
    <location>
        <begin position="726"/>
        <end position="753"/>
    </location>
</feature>
<protein>
    <submittedName>
        <fullName evidence="6">LuxR family transcriptional regulator</fullName>
    </submittedName>
</protein>
<dbReference type="InterPro" id="IPR011990">
    <property type="entry name" value="TPR-like_helical_dom_sf"/>
</dbReference>
<dbReference type="RefSeq" id="WP_220199720.1">
    <property type="nucleotide sequence ID" value="NZ_BNJF01000009.1"/>
</dbReference>
<keyword evidence="2" id="KW-0238">DNA-binding</keyword>
<evidence type="ECO:0000313" key="7">
    <source>
        <dbReference type="Proteomes" id="UP000612362"/>
    </source>
</evidence>
<dbReference type="CDD" id="cd06170">
    <property type="entry name" value="LuxR_C_like"/>
    <property type="match status" value="1"/>
</dbReference>
<evidence type="ECO:0000313" key="6">
    <source>
        <dbReference type="EMBL" id="GHO50753.1"/>
    </source>
</evidence>
<dbReference type="InterPro" id="IPR000792">
    <property type="entry name" value="Tscrpt_reg_LuxR_C"/>
</dbReference>